<accession>A0A0F9GFY9</accession>
<evidence type="ECO:0000313" key="1">
    <source>
        <dbReference type="EMBL" id="KKL62077.1"/>
    </source>
</evidence>
<sequence length="60" mass="7013">MNIPKAIEIKARRGEEFLNTDPDELDEADRLSIEALKRVQEIWNDPHARVRTRLPGETEE</sequence>
<dbReference type="EMBL" id="LAZR01028605">
    <property type="protein sequence ID" value="KKL62077.1"/>
    <property type="molecule type" value="Genomic_DNA"/>
</dbReference>
<proteinExistence type="predicted"/>
<organism evidence="1">
    <name type="scientific">marine sediment metagenome</name>
    <dbReference type="NCBI Taxonomy" id="412755"/>
    <lineage>
        <taxon>unclassified sequences</taxon>
        <taxon>metagenomes</taxon>
        <taxon>ecological metagenomes</taxon>
    </lineage>
</organism>
<reference evidence="1" key="1">
    <citation type="journal article" date="2015" name="Nature">
        <title>Complex archaea that bridge the gap between prokaryotes and eukaryotes.</title>
        <authorList>
            <person name="Spang A."/>
            <person name="Saw J.H."/>
            <person name="Jorgensen S.L."/>
            <person name="Zaremba-Niedzwiedzka K."/>
            <person name="Martijn J."/>
            <person name="Lind A.E."/>
            <person name="van Eijk R."/>
            <person name="Schleper C."/>
            <person name="Guy L."/>
            <person name="Ettema T.J."/>
        </authorList>
    </citation>
    <scope>NUCLEOTIDE SEQUENCE</scope>
</reference>
<name>A0A0F9GFY9_9ZZZZ</name>
<dbReference type="AlphaFoldDB" id="A0A0F9GFY9"/>
<protein>
    <submittedName>
        <fullName evidence="1">Uncharacterized protein</fullName>
    </submittedName>
</protein>
<gene>
    <name evidence="1" type="ORF">LCGC14_2188870</name>
</gene>
<comment type="caution">
    <text evidence="1">The sequence shown here is derived from an EMBL/GenBank/DDBJ whole genome shotgun (WGS) entry which is preliminary data.</text>
</comment>